<keyword evidence="5" id="KW-1185">Reference proteome</keyword>
<feature type="region of interest" description="Disordered" evidence="2">
    <location>
        <begin position="403"/>
        <end position="424"/>
    </location>
</feature>
<evidence type="ECO:0000313" key="4">
    <source>
        <dbReference type="EMBL" id="KAG5681062.1"/>
    </source>
</evidence>
<feature type="compositionally biased region" description="Acidic residues" evidence="2">
    <location>
        <begin position="1364"/>
        <end position="1374"/>
    </location>
</feature>
<feature type="coiled-coil region" evidence="1">
    <location>
        <begin position="643"/>
        <end position="670"/>
    </location>
</feature>
<feature type="domain" description="C2H2-type" evidence="3">
    <location>
        <begin position="1161"/>
        <end position="1185"/>
    </location>
</feature>
<gene>
    <name evidence="4" type="ORF">PVAND_010528</name>
</gene>
<feature type="compositionally biased region" description="Low complexity" evidence="2">
    <location>
        <begin position="963"/>
        <end position="983"/>
    </location>
</feature>
<comment type="caution">
    <text evidence="4">The sequence shown here is derived from an EMBL/GenBank/DDBJ whole genome shotgun (WGS) entry which is preliminary data.</text>
</comment>
<feature type="domain" description="C2H2-type" evidence="3">
    <location>
        <begin position="1097"/>
        <end position="1121"/>
    </location>
</feature>
<dbReference type="SMART" id="SM00355">
    <property type="entry name" value="ZnF_C2H2"/>
    <property type="match status" value="5"/>
</dbReference>
<name>A0A9J6CHJ4_POLVA</name>
<reference evidence="4" key="1">
    <citation type="submission" date="2021-03" db="EMBL/GenBank/DDBJ databases">
        <title>Chromosome level genome of the anhydrobiotic midge Polypedilum vanderplanki.</title>
        <authorList>
            <person name="Yoshida Y."/>
            <person name="Kikawada T."/>
            <person name="Gusev O."/>
        </authorList>
    </citation>
    <scope>NUCLEOTIDE SEQUENCE</scope>
    <source>
        <strain evidence="4">NIAS01</strain>
        <tissue evidence="4">Whole body or cell culture</tissue>
    </source>
</reference>
<feature type="compositionally biased region" description="Polar residues" evidence="2">
    <location>
        <begin position="405"/>
        <end position="423"/>
    </location>
</feature>
<protein>
    <recommendedName>
        <fullName evidence="3">C2H2-type domain-containing protein</fullName>
    </recommendedName>
</protein>
<evidence type="ECO:0000256" key="1">
    <source>
        <dbReference type="SAM" id="Coils"/>
    </source>
</evidence>
<feature type="region of interest" description="Disordered" evidence="2">
    <location>
        <begin position="1355"/>
        <end position="1378"/>
    </location>
</feature>
<dbReference type="InterPro" id="IPR013087">
    <property type="entry name" value="Znf_C2H2_type"/>
</dbReference>
<evidence type="ECO:0000256" key="2">
    <source>
        <dbReference type="SAM" id="MobiDB-lite"/>
    </source>
</evidence>
<sequence length="1398" mass="162259">MDDYLIKRKKEIRFPYLPFINKMLLKVKGTNFEKKWEVMNECIISERKRMSLDQIHKMDQTLRDLQNDLKRKEKSKEMLTQSPWENQSQASTSMRRDSFRNPSPPTAQPSLHYHHENNVRNFIQNRYNDRKVNDSYQYNRRQNSPTPSRSFYDSRKRRSPSPQRRFYDNHGSRGRFDYLRNFNYNKYNTSSERFYDRSQSRPAENFKGRDRNDWRYERSKSKPFERSKSRPFEVTKKDIQQPSKNVNNIINDNFLSTHPKFANNSKSSTVISSERKSFPEKVETTKDNVIKKITKIDESTGTLKAYEMKENKTEDNLVNVTTTTTTQITKLQENEERQNCDVISSTEYKEEDVIKKKSVEISSNVTNIETLKEVSEKSEVMFQKVAETKQQIIKTSTVADDKENLQSNEVTTTDNKDMSSNVKDSNEKIFDDQNEESLHHNSVDDKTFKNVKNIEEVQYQTTTETVLTIKSQNENELEYPTCIQNSYNTLENSNDFSVQATEQQTVESNLHIQIDHKQIFNDEVQKDEIKIDHIEEVPKDDGEIKKLCNEKNQIERPKEFEKSLEDTKDIIKNNDQIYRSDSDASDVEEEPEIIVELWEKMSKTNTMNSTSLDQIKQIEKAIKIEPSDESSQNIINKISEPEENSELKKIRKKKNELEKLQEDLNRTIDSDSYIMSSIKPRSCTLPKPNDNKYQLKPFSIKLTKLILTTDDMPIKVSDFESKYSSETKKILPKIAIEKKKVNMPKSTTMTSTSFLSKNIKAEPMMSSSNTVIFEKTIEPKSGNIVREKRKSCTENLKSSISKKPKLCELKEEEEEWIDCPTSKVVTYKSSMKLKKFKKCFDKYIAECDNKNPEILKIEKIPLKQFRKKKCNSEVIDNKKEEESVVTEDNSKETIVDKKQIIVDCPTLVSLQHKIHNTPIVVRRTLNEKTSEIKCVAMKPKDIINNTPTKEEIGQTDVTKSPETSTSTQQKSLKSLLTKTSPQTPTVNTAEKINKVQKSTHFATTSIISIPASGNLIKINSASTEQSGRVEKIPITLPSLQTEQQEIEVIDISDEDDDENVINIDYLRPWIEQSKFKSNKNSKACKIMRNKFCLSALYKCMGSTCCFYTSEKNYFQIHLELHSNHQKQDASNYLLCSYCEHRAKDIGNLIGHINANHGSSIFSCNYCFYRSQNEFQVTMNHYSKYHANEDKSLIVFNPPYKREKNYDIKHVRQTISQYCQPFTCMSCTKNFYVISAFVDHIKMCPEKISKCIKCGETAGASNIIMHYFNCYGFGLFQCVYCLYGTSTLTLIDEHLSNKHPDRMTYFVSRNITESSNNRKNPSDISCLSLKEINKESTDDTRFEKIFVPDNESIKNSKNLGNLSDEQMESSEEEESQVPSTCSLLIENVLSLNTDNETLQ</sequence>
<feature type="compositionally biased region" description="Polar residues" evidence="2">
    <location>
        <begin position="134"/>
        <end position="151"/>
    </location>
</feature>
<feature type="region of interest" description="Disordered" evidence="2">
    <location>
        <begin position="945"/>
        <end position="984"/>
    </location>
</feature>
<proteinExistence type="predicted"/>
<feature type="domain" description="C2H2-type" evidence="3">
    <location>
        <begin position="1275"/>
        <end position="1298"/>
    </location>
</feature>
<organism evidence="4 5">
    <name type="scientific">Polypedilum vanderplanki</name>
    <name type="common">Sleeping chironomid midge</name>
    <dbReference type="NCBI Taxonomy" id="319348"/>
    <lineage>
        <taxon>Eukaryota</taxon>
        <taxon>Metazoa</taxon>
        <taxon>Ecdysozoa</taxon>
        <taxon>Arthropoda</taxon>
        <taxon>Hexapoda</taxon>
        <taxon>Insecta</taxon>
        <taxon>Pterygota</taxon>
        <taxon>Neoptera</taxon>
        <taxon>Endopterygota</taxon>
        <taxon>Diptera</taxon>
        <taxon>Nematocera</taxon>
        <taxon>Chironomoidea</taxon>
        <taxon>Chironomidae</taxon>
        <taxon>Chironominae</taxon>
        <taxon>Polypedilum</taxon>
        <taxon>Polypedilum</taxon>
    </lineage>
</organism>
<keyword evidence="1" id="KW-0175">Coiled coil</keyword>
<dbReference type="EMBL" id="JADBJN010000001">
    <property type="protein sequence ID" value="KAG5681062.1"/>
    <property type="molecule type" value="Genomic_DNA"/>
</dbReference>
<feature type="region of interest" description="Disordered" evidence="2">
    <location>
        <begin position="71"/>
        <end position="172"/>
    </location>
</feature>
<feature type="domain" description="C2H2-type" evidence="3">
    <location>
        <begin position="1221"/>
        <end position="1241"/>
    </location>
</feature>
<feature type="compositionally biased region" description="Polar residues" evidence="2">
    <location>
        <begin position="78"/>
        <end position="93"/>
    </location>
</feature>
<dbReference type="OrthoDB" id="7743431at2759"/>
<feature type="domain" description="C2H2-type" evidence="3">
    <location>
        <begin position="1133"/>
        <end position="1156"/>
    </location>
</feature>
<dbReference type="Proteomes" id="UP001107558">
    <property type="component" value="Chromosome 1"/>
</dbReference>
<accession>A0A9J6CHJ4</accession>
<evidence type="ECO:0000259" key="3">
    <source>
        <dbReference type="SMART" id="SM00355"/>
    </source>
</evidence>
<evidence type="ECO:0000313" key="5">
    <source>
        <dbReference type="Proteomes" id="UP001107558"/>
    </source>
</evidence>